<dbReference type="GeneID" id="303207176"/>
<dbReference type="HOGENOM" id="CLU_658676_0_0_5"/>
<dbReference type="InterPro" id="IPR036691">
    <property type="entry name" value="Endo/exonu/phosph_ase_sf"/>
</dbReference>
<dbReference type="Proteomes" id="UP000006575">
    <property type="component" value="Chromosome"/>
</dbReference>
<feature type="domain" description="Endonuclease/exonuclease/phosphatase" evidence="2">
    <location>
        <begin position="80"/>
        <end position="290"/>
    </location>
</feature>
<dbReference type="KEGG" id="rle:RL2169"/>
<reference evidence="3 4" key="1">
    <citation type="journal article" date="2006" name="Genome Biol.">
        <title>The genome of Rhizobium leguminosarum has recognizable core and accessory components.</title>
        <authorList>
            <person name="Young J.W."/>
            <person name="Crossman L.C."/>
            <person name="Johnston A.W.B."/>
            <person name="Thomson N.R."/>
            <person name="Ghazoui Z.F."/>
            <person name="Hull K.H."/>
            <person name="Wexler M."/>
            <person name="Curson A.R.J."/>
            <person name="Todd J.D."/>
            <person name="Poole P.S."/>
            <person name="Mauchline T.H."/>
            <person name="East A.K."/>
            <person name="Quail M.A."/>
            <person name="Churcher C."/>
            <person name="Arrowsmith C."/>
            <person name="Cherevach A."/>
            <person name="Chillingworth T."/>
            <person name="Clarke K."/>
            <person name="Cronin A."/>
            <person name="Davis P."/>
            <person name="Fraser A."/>
            <person name="Hance Z."/>
            <person name="Hauser H."/>
            <person name="Jagels K."/>
            <person name="Moule S."/>
            <person name="Mungall K."/>
            <person name="Norbertczak H."/>
            <person name="Rabbinowitsch E."/>
            <person name="Sanders M."/>
            <person name="Simmonds M."/>
            <person name="Whitehead S."/>
            <person name="Parkhill J."/>
        </authorList>
    </citation>
    <scope>NUCLEOTIDE SEQUENCE [LARGE SCALE GENOMIC DNA]</scope>
    <source>
        <strain evidence="4">DSM 114642 / LMG 32736 / 3841</strain>
    </source>
</reference>
<dbReference type="eggNOG" id="COG3568">
    <property type="taxonomic scope" value="Bacteria"/>
</dbReference>
<dbReference type="RefSeq" id="WP_011651768.1">
    <property type="nucleotide sequence ID" value="NC_008380.1"/>
</dbReference>
<feature type="region of interest" description="Disordered" evidence="1">
    <location>
        <begin position="278"/>
        <end position="297"/>
    </location>
</feature>
<dbReference type="InterPro" id="IPR005135">
    <property type="entry name" value="Endo/exonuclease/phosphatase"/>
</dbReference>
<accession>Q1MHA4</accession>
<organism evidence="3 4">
    <name type="scientific">Rhizobium johnstonii (strain DSM 114642 / LMG 32736 / 3841)</name>
    <name type="common">Rhizobium leguminosarum bv. viciae</name>
    <dbReference type="NCBI Taxonomy" id="216596"/>
    <lineage>
        <taxon>Bacteria</taxon>
        <taxon>Pseudomonadati</taxon>
        <taxon>Pseudomonadota</taxon>
        <taxon>Alphaproteobacteria</taxon>
        <taxon>Hyphomicrobiales</taxon>
        <taxon>Rhizobiaceae</taxon>
        <taxon>Rhizobium/Agrobacterium group</taxon>
        <taxon>Rhizobium</taxon>
        <taxon>Rhizobium johnstonii</taxon>
    </lineage>
</organism>
<dbReference type="SUPFAM" id="SSF56219">
    <property type="entry name" value="DNase I-like"/>
    <property type="match status" value="1"/>
</dbReference>
<dbReference type="EnsemblBacteria" id="CAK07661">
    <property type="protein sequence ID" value="CAK07661"/>
    <property type="gene ID" value="RL2169"/>
</dbReference>
<sequence>MMRISTIFSIFLLLCPGAYARELKVATWNLGWHVSKAEATTWIAKCSAPFQLNGATGLWEPAESGTPGWELPWGRNAPISWNISVLPPCDVFKTPGFDTVPVTEAAYVKRSGQLTTFIENKIAPDVIAFQEVSGEQAVRDVLPNDGADYLVCSFGSHKVQRLAFAWKKEFGPAVECEVEDALSLSSSLAEKDRVRPGLALALTIDGKLTRFLDVHLKSGCVSPFDNPPDALDGNAGDDDPCITLQQQVVPLEKWIERKSADTNRVVVLGDFNRNVWHETHEPGKTRTDGSDPKSELPSTVKVRKLIDEVNDGAPEGSKLTLLDEACPINTASDEACKRLKSAKMSDDEKLLKRSENLGCRNPVGLDHIMIGAGFSSPHPAEKVALGRQGRTLSASAEHPNPLLSLSDHCPLTAVVSD</sequence>
<feature type="compositionally biased region" description="Basic and acidic residues" evidence="1">
    <location>
        <begin position="278"/>
        <end position="294"/>
    </location>
</feature>
<dbReference type="AlphaFoldDB" id="Q1MHA4"/>
<evidence type="ECO:0000313" key="4">
    <source>
        <dbReference type="Proteomes" id="UP000006575"/>
    </source>
</evidence>
<proteinExistence type="predicted"/>
<dbReference type="GO" id="GO:0003824">
    <property type="term" value="F:catalytic activity"/>
    <property type="evidence" value="ECO:0007669"/>
    <property type="project" value="InterPro"/>
</dbReference>
<protein>
    <submittedName>
        <fullName evidence="3">Hypothetical exported protein</fullName>
    </submittedName>
</protein>
<gene>
    <name evidence="3" type="ordered locus">RL2169</name>
</gene>
<dbReference type="EMBL" id="AM236080">
    <property type="protein sequence ID" value="CAK07661.1"/>
    <property type="molecule type" value="Genomic_DNA"/>
</dbReference>
<evidence type="ECO:0000256" key="1">
    <source>
        <dbReference type="SAM" id="MobiDB-lite"/>
    </source>
</evidence>
<dbReference type="Pfam" id="PF03372">
    <property type="entry name" value="Exo_endo_phos"/>
    <property type="match status" value="1"/>
</dbReference>
<evidence type="ECO:0000259" key="2">
    <source>
        <dbReference type="Pfam" id="PF03372"/>
    </source>
</evidence>
<dbReference type="Gene3D" id="3.60.10.10">
    <property type="entry name" value="Endonuclease/exonuclease/phosphatase"/>
    <property type="match status" value="1"/>
</dbReference>
<keyword evidence="4" id="KW-1185">Reference proteome</keyword>
<name>Q1MHA4_RHIJ3</name>
<evidence type="ECO:0000313" key="3">
    <source>
        <dbReference type="EMBL" id="CAK07661.1"/>
    </source>
</evidence>